<dbReference type="RefSeq" id="WP_284371146.1">
    <property type="nucleotide sequence ID" value="NZ_BSNL01000001.1"/>
</dbReference>
<evidence type="ECO:0008006" key="5">
    <source>
        <dbReference type="Google" id="ProtNLM"/>
    </source>
</evidence>
<evidence type="ECO:0000256" key="2">
    <source>
        <dbReference type="SAM" id="SignalP"/>
    </source>
</evidence>
<protein>
    <recommendedName>
        <fullName evidence="5">Tetratricopeptide repeat protein</fullName>
    </recommendedName>
</protein>
<evidence type="ECO:0000256" key="1">
    <source>
        <dbReference type="PROSITE-ProRule" id="PRU00339"/>
    </source>
</evidence>
<dbReference type="EMBL" id="BSNL01000001">
    <property type="protein sequence ID" value="GLQ26203.1"/>
    <property type="molecule type" value="Genomic_DNA"/>
</dbReference>
<gene>
    <name evidence="3" type="ORF">GCM10007927_10060</name>
</gene>
<evidence type="ECO:0000313" key="4">
    <source>
        <dbReference type="Proteomes" id="UP001161388"/>
    </source>
</evidence>
<organism evidence="3 4">
    <name type="scientific">Sulfitobacter pacificus</name>
    <dbReference type="NCBI Taxonomy" id="1499314"/>
    <lineage>
        <taxon>Bacteria</taxon>
        <taxon>Pseudomonadati</taxon>
        <taxon>Pseudomonadota</taxon>
        <taxon>Alphaproteobacteria</taxon>
        <taxon>Rhodobacterales</taxon>
        <taxon>Roseobacteraceae</taxon>
        <taxon>Sulfitobacter</taxon>
    </lineage>
</organism>
<dbReference type="PROSITE" id="PS50005">
    <property type="entry name" value="TPR"/>
    <property type="match status" value="1"/>
</dbReference>
<name>A0ABQ5VGJ6_9RHOB</name>
<feature type="signal peptide" evidence="2">
    <location>
        <begin position="1"/>
        <end position="21"/>
    </location>
</feature>
<feature type="chain" id="PRO_5046659805" description="Tetratricopeptide repeat protein" evidence="2">
    <location>
        <begin position="22"/>
        <end position="175"/>
    </location>
</feature>
<dbReference type="InterPro" id="IPR011990">
    <property type="entry name" value="TPR-like_helical_dom_sf"/>
</dbReference>
<accession>A0ABQ5VGJ6</accession>
<sequence length="175" mass="18852">MKQFILATAVALPFMASGAWAAGGGDETAPSKPKCETGQVYDKKTKSCVAAEESNLDVDSLYENLRELAYAGRYAEAQAVLAQMPAEDDRTLTYLGFTSRKMGDVDAAMTYYNAALRVNPANVLARSYMGQALVEQGKVADAMFQLREIRNHGGSGSWAEASLRAAIATGKTFNY</sequence>
<feature type="repeat" description="TPR" evidence="1">
    <location>
        <begin position="89"/>
        <end position="122"/>
    </location>
</feature>
<keyword evidence="1" id="KW-0802">TPR repeat</keyword>
<evidence type="ECO:0000313" key="3">
    <source>
        <dbReference type="EMBL" id="GLQ26203.1"/>
    </source>
</evidence>
<dbReference type="Proteomes" id="UP001161388">
    <property type="component" value="Unassembled WGS sequence"/>
</dbReference>
<dbReference type="Pfam" id="PF14559">
    <property type="entry name" value="TPR_19"/>
    <property type="match status" value="1"/>
</dbReference>
<proteinExistence type="predicted"/>
<dbReference type="Gene3D" id="1.25.40.10">
    <property type="entry name" value="Tetratricopeptide repeat domain"/>
    <property type="match status" value="1"/>
</dbReference>
<dbReference type="InterPro" id="IPR019734">
    <property type="entry name" value="TPR_rpt"/>
</dbReference>
<reference evidence="3" key="2">
    <citation type="submission" date="2023-01" db="EMBL/GenBank/DDBJ databases">
        <title>Draft genome sequence of Sulfitobacter pacificus strain NBRC 109915.</title>
        <authorList>
            <person name="Sun Q."/>
            <person name="Mori K."/>
        </authorList>
    </citation>
    <scope>NUCLEOTIDE SEQUENCE</scope>
    <source>
        <strain evidence="3">NBRC 109915</strain>
    </source>
</reference>
<keyword evidence="4" id="KW-1185">Reference proteome</keyword>
<reference evidence="3" key="1">
    <citation type="journal article" date="2014" name="Int. J. Syst. Evol. Microbiol.">
        <title>Complete genome of a new Firmicutes species belonging to the dominant human colonic microbiota ('Ruminococcus bicirculans') reveals two chromosomes and a selective capacity to utilize plant glucans.</title>
        <authorList>
            <consortium name="NISC Comparative Sequencing Program"/>
            <person name="Wegmann U."/>
            <person name="Louis P."/>
            <person name="Goesmann A."/>
            <person name="Henrissat B."/>
            <person name="Duncan S.H."/>
            <person name="Flint H.J."/>
        </authorList>
    </citation>
    <scope>NUCLEOTIDE SEQUENCE</scope>
    <source>
        <strain evidence="3">NBRC 109915</strain>
    </source>
</reference>
<dbReference type="SUPFAM" id="SSF48452">
    <property type="entry name" value="TPR-like"/>
    <property type="match status" value="1"/>
</dbReference>
<comment type="caution">
    <text evidence="3">The sequence shown here is derived from an EMBL/GenBank/DDBJ whole genome shotgun (WGS) entry which is preliminary data.</text>
</comment>
<keyword evidence="2" id="KW-0732">Signal</keyword>